<evidence type="ECO:0000313" key="10">
    <source>
        <dbReference type="Proteomes" id="UP000019753"/>
    </source>
</evidence>
<evidence type="ECO:0000259" key="8">
    <source>
        <dbReference type="PROSITE" id="PS51918"/>
    </source>
</evidence>
<dbReference type="Pfam" id="PF04055">
    <property type="entry name" value="Radical_SAM"/>
    <property type="match status" value="1"/>
</dbReference>
<evidence type="ECO:0000256" key="7">
    <source>
        <dbReference type="SAM" id="MobiDB-lite"/>
    </source>
</evidence>
<dbReference type="InterPro" id="IPR058240">
    <property type="entry name" value="rSAM_sf"/>
</dbReference>
<dbReference type="PANTHER" id="PTHR11228:SF34">
    <property type="entry name" value="TUNGSTEN-CONTAINING ALDEHYDE FERREDOXIN OXIDOREDUCTASE COFACTOR MODIFYING PROTEIN"/>
    <property type="match status" value="1"/>
</dbReference>
<dbReference type="EMBL" id="AXCW01000299">
    <property type="protein sequence ID" value="EYR62200.1"/>
    <property type="molecule type" value="Genomic_DNA"/>
</dbReference>
<evidence type="ECO:0000256" key="3">
    <source>
        <dbReference type="ARBA" id="ARBA00022691"/>
    </source>
</evidence>
<comment type="cofactor">
    <cofactor evidence="1">
        <name>[4Fe-4S] cluster</name>
        <dbReference type="ChEBI" id="CHEBI:49883"/>
    </cofactor>
</comment>
<feature type="non-terminal residue" evidence="9">
    <location>
        <position position="1"/>
    </location>
</feature>
<dbReference type="NCBIfam" id="TIGR04053">
    <property type="entry name" value="TIGR04053 family radical SAM/SPASM domain-containing protein"/>
    <property type="match status" value="1"/>
</dbReference>
<accession>A0A021VQ74</accession>
<dbReference type="SMART" id="SM00729">
    <property type="entry name" value="Elp3"/>
    <property type="match status" value="1"/>
</dbReference>
<dbReference type="GO" id="GO:0003824">
    <property type="term" value="F:catalytic activity"/>
    <property type="evidence" value="ECO:0007669"/>
    <property type="project" value="InterPro"/>
</dbReference>
<dbReference type="PANTHER" id="PTHR11228">
    <property type="entry name" value="RADICAL SAM DOMAIN PROTEIN"/>
    <property type="match status" value="1"/>
</dbReference>
<dbReference type="SUPFAM" id="SSF102114">
    <property type="entry name" value="Radical SAM enzymes"/>
    <property type="match status" value="1"/>
</dbReference>
<evidence type="ECO:0000256" key="1">
    <source>
        <dbReference type="ARBA" id="ARBA00001966"/>
    </source>
</evidence>
<evidence type="ECO:0000256" key="4">
    <source>
        <dbReference type="ARBA" id="ARBA00022723"/>
    </source>
</evidence>
<dbReference type="GO" id="GO:0046872">
    <property type="term" value="F:metal ion binding"/>
    <property type="evidence" value="ECO:0007669"/>
    <property type="project" value="UniProtKB-KW"/>
</dbReference>
<keyword evidence="2" id="KW-0004">4Fe-4S</keyword>
<dbReference type="SFLD" id="SFLDS00029">
    <property type="entry name" value="Radical_SAM"/>
    <property type="match status" value="1"/>
</dbReference>
<proteinExistence type="predicted"/>
<organism evidence="9 10">
    <name type="scientific">Actinotalea ferrariae CF5-4</name>
    <dbReference type="NCBI Taxonomy" id="948458"/>
    <lineage>
        <taxon>Bacteria</taxon>
        <taxon>Bacillati</taxon>
        <taxon>Actinomycetota</taxon>
        <taxon>Actinomycetes</taxon>
        <taxon>Micrococcales</taxon>
        <taxon>Cellulomonadaceae</taxon>
        <taxon>Actinotalea</taxon>
    </lineage>
</organism>
<protein>
    <submittedName>
        <fullName evidence="9">Pyrroloquinoline quinone biosynthesis protein PqqE</fullName>
    </submittedName>
</protein>
<dbReference type="CDD" id="cd21123">
    <property type="entry name" value="SPASM_MftC-like"/>
    <property type="match status" value="1"/>
</dbReference>
<reference evidence="9 10" key="1">
    <citation type="submission" date="2014-01" db="EMBL/GenBank/DDBJ databases">
        <title>Actinotalea ferrariae CF5-4.</title>
        <authorList>
            <person name="Chen F."/>
            <person name="Li Y."/>
            <person name="Wang G."/>
        </authorList>
    </citation>
    <scope>NUCLEOTIDE SEQUENCE [LARGE SCALE GENOMIC DNA]</scope>
    <source>
        <strain evidence="9 10">CF5-4</strain>
    </source>
</reference>
<evidence type="ECO:0000256" key="6">
    <source>
        <dbReference type="ARBA" id="ARBA00023014"/>
    </source>
</evidence>
<keyword evidence="10" id="KW-1185">Reference proteome</keyword>
<gene>
    <name evidence="9" type="ORF">N866_10775</name>
</gene>
<keyword evidence="3" id="KW-0949">S-adenosyl-L-methionine</keyword>
<dbReference type="GO" id="GO:0051539">
    <property type="term" value="F:4 iron, 4 sulfur cluster binding"/>
    <property type="evidence" value="ECO:0007669"/>
    <property type="project" value="UniProtKB-KW"/>
</dbReference>
<dbReference type="CDD" id="cd01335">
    <property type="entry name" value="Radical_SAM"/>
    <property type="match status" value="1"/>
</dbReference>
<dbReference type="InterPro" id="IPR006638">
    <property type="entry name" value="Elp3/MiaA/NifB-like_rSAM"/>
</dbReference>
<feature type="compositionally biased region" description="Low complexity" evidence="7">
    <location>
        <begin position="1"/>
        <end position="15"/>
    </location>
</feature>
<evidence type="ECO:0000313" key="9">
    <source>
        <dbReference type="EMBL" id="EYR62200.1"/>
    </source>
</evidence>
<evidence type="ECO:0000256" key="5">
    <source>
        <dbReference type="ARBA" id="ARBA00023004"/>
    </source>
</evidence>
<feature type="domain" description="Radical SAM core" evidence="8">
    <location>
        <begin position="36"/>
        <end position="270"/>
    </location>
</feature>
<dbReference type="SFLD" id="SFLDG01067">
    <property type="entry name" value="SPASM/twitch_domain_containing"/>
    <property type="match status" value="1"/>
</dbReference>
<dbReference type="Proteomes" id="UP000019753">
    <property type="component" value="Unassembled WGS sequence"/>
</dbReference>
<comment type="caution">
    <text evidence="9">The sequence shown here is derived from an EMBL/GenBank/DDBJ whole genome shotgun (WGS) entry which is preliminary data.</text>
</comment>
<keyword evidence="6" id="KW-0411">Iron-sulfur</keyword>
<dbReference type="InterPro" id="IPR017200">
    <property type="entry name" value="PqqE-like"/>
</dbReference>
<feature type="region of interest" description="Disordered" evidence="7">
    <location>
        <begin position="1"/>
        <end position="31"/>
    </location>
</feature>
<dbReference type="InterPro" id="IPR007197">
    <property type="entry name" value="rSAM"/>
</dbReference>
<keyword evidence="4" id="KW-0479">Metal-binding</keyword>
<dbReference type="InterPro" id="IPR050377">
    <property type="entry name" value="Radical_SAM_PqqE_MftC-like"/>
</dbReference>
<dbReference type="AlphaFoldDB" id="A0A021VQ74"/>
<feature type="region of interest" description="Disordered" evidence="7">
    <location>
        <begin position="378"/>
        <end position="417"/>
    </location>
</feature>
<sequence>EPGRSGATATRSAAAPGTLPTPRPARPVRTLHHDTGERPFIVIWEVTRACALACLHCRADAIPRRDPRELDTAAGRALLEQVAAFGRPYPLVVLTGGDPFERPDLTDLVAYGTSLGLSVSVSPSVTPRLTPEVLGRLADAGARAVSVSLDGATAATHDAFRGIPGVYAATVDALAAVKDAGLRLQVNTTVTAGNVRELPDVLRLVLDAGASLWSVFFLVPTGRGDRLGPLTATRTEEVLHWLHDVSDIVPVKATEAAHYRRLAMQRAGLDDVDAVFPPGPLRTWLRARTAEVLAGATVRRRPPRAPMDVGSGRGFVFVDHLGDVYPSGFLPQHAGSVRTTPLDVVYRESPLLRRLRDPGALGGRCGRCEFRDVCGGSRSQAHAASGDASAEDPTCSWQPTGRPAGPGAPPRSPEGER</sequence>
<dbReference type="InterPro" id="IPR013785">
    <property type="entry name" value="Aldolase_TIM"/>
</dbReference>
<dbReference type="Gene3D" id="3.20.20.70">
    <property type="entry name" value="Aldolase class I"/>
    <property type="match status" value="1"/>
</dbReference>
<keyword evidence="5" id="KW-0408">Iron</keyword>
<feature type="compositionally biased region" description="Pro residues" evidence="7">
    <location>
        <begin position="406"/>
        <end position="417"/>
    </location>
</feature>
<evidence type="ECO:0000256" key="2">
    <source>
        <dbReference type="ARBA" id="ARBA00022485"/>
    </source>
</evidence>
<dbReference type="PROSITE" id="PS51918">
    <property type="entry name" value="RADICAL_SAM"/>
    <property type="match status" value="1"/>
</dbReference>
<name>A0A021VQ74_9CELL</name>
<dbReference type="PIRSF" id="PIRSF037420">
    <property type="entry name" value="PQQ_syn_pqqE"/>
    <property type="match status" value="1"/>
</dbReference>